<proteinExistence type="predicted"/>
<reference evidence="1" key="1">
    <citation type="submission" date="2021-01" db="EMBL/GenBank/DDBJ databases">
        <authorList>
            <person name="Corre E."/>
            <person name="Pelletier E."/>
            <person name="Niang G."/>
            <person name="Scheremetjew M."/>
            <person name="Finn R."/>
            <person name="Kale V."/>
            <person name="Holt S."/>
            <person name="Cochrane G."/>
            <person name="Meng A."/>
            <person name="Brown T."/>
            <person name="Cohen L."/>
        </authorList>
    </citation>
    <scope>NUCLEOTIDE SEQUENCE</scope>
    <source>
        <strain evidence="1">S3</strain>
    </source>
</reference>
<name>A0A7S3MXG4_9SPIT</name>
<dbReference type="AlphaFoldDB" id="A0A7S3MXG4"/>
<dbReference type="EMBL" id="HBIH01025955">
    <property type="protein sequence ID" value="CAE0329799.1"/>
    <property type="molecule type" value="Transcribed_RNA"/>
</dbReference>
<organism evidence="1">
    <name type="scientific">Strombidium inclinatum</name>
    <dbReference type="NCBI Taxonomy" id="197538"/>
    <lineage>
        <taxon>Eukaryota</taxon>
        <taxon>Sar</taxon>
        <taxon>Alveolata</taxon>
        <taxon>Ciliophora</taxon>
        <taxon>Intramacronucleata</taxon>
        <taxon>Spirotrichea</taxon>
        <taxon>Oligotrichia</taxon>
        <taxon>Strombidiidae</taxon>
        <taxon>Strombidium</taxon>
    </lineage>
</organism>
<sequence length="154" mass="17967">MGSSSIAEAWRKAYSVNFYGLLSGDSKKQKKVKVTEVYRLFFRFSVEKLFFFVDDFDMMTLFLHYLAKTSMHRAHSMMSLRLNSTCYYRATENMINESCLIQPVIEILRQHRQFGGLKFELMPVEEGFRPRTGCPVCIDLTDLEILNSILHAQD</sequence>
<protein>
    <submittedName>
        <fullName evidence="1">Uncharacterized protein</fullName>
    </submittedName>
</protein>
<gene>
    <name evidence="1" type="ORF">SINC0208_LOCUS10429</name>
</gene>
<evidence type="ECO:0000313" key="1">
    <source>
        <dbReference type="EMBL" id="CAE0329799.1"/>
    </source>
</evidence>
<accession>A0A7S3MXG4</accession>